<dbReference type="Proteomes" id="UP000261811">
    <property type="component" value="Unassembled WGS sequence"/>
</dbReference>
<dbReference type="InterPro" id="IPR025591">
    <property type="entry name" value="RloB"/>
</dbReference>
<protein>
    <submittedName>
        <fullName evidence="1">RloB domain-containing protein</fullName>
    </submittedName>
</protein>
<gene>
    <name evidence="1" type="ORF">DZF91_12740</name>
</gene>
<sequence length="149" mass="17175">MPSGCARTPKRPRGPNATRLFLKIDHVWCVVDVDDHTTLETALHLARRNGVHLAVSNPCFEIWLRWHHQNFTSRTNRFDLPKKLDSHIPGYSRRKAIPGDFPFEDDYENARERALGCDPEHDKPCRRGQNPSSNAWLAVEAIRGEGRKR</sequence>
<proteinExistence type="predicted"/>
<dbReference type="AlphaFoldDB" id="A0A372JMQ7"/>
<accession>A0A372JMQ7</accession>
<evidence type="ECO:0000313" key="2">
    <source>
        <dbReference type="Proteomes" id="UP000261811"/>
    </source>
</evidence>
<reference evidence="1 2" key="1">
    <citation type="submission" date="2018-08" db="EMBL/GenBank/DDBJ databases">
        <title>Actinomadura jelena sp. nov., a novel Actinomycete isolated from soil in Chad.</title>
        <authorList>
            <person name="Shi L."/>
        </authorList>
    </citation>
    <scope>NUCLEOTIDE SEQUENCE [LARGE SCALE GENOMIC DNA]</scope>
    <source>
        <strain evidence="1 2">NEAU-G17</strain>
    </source>
</reference>
<comment type="caution">
    <text evidence="1">The sequence shown here is derived from an EMBL/GenBank/DDBJ whole genome shotgun (WGS) entry which is preliminary data.</text>
</comment>
<dbReference type="Pfam" id="PF13707">
    <property type="entry name" value="RloB"/>
    <property type="match status" value="1"/>
</dbReference>
<keyword evidence="2" id="KW-1185">Reference proteome</keyword>
<evidence type="ECO:0000313" key="1">
    <source>
        <dbReference type="EMBL" id="RFU41240.1"/>
    </source>
</evidence>
<dbReference type="EMBL" id="QURH01000224">
    <property type="protein sequence ID" value="RFU41240.1"/>
    <property type="molecule type" value="Genomic_DNA"/>
</dbReference>
<organism evidence="1 2">
    <name type="scientific">Actinomadura logoneensis</name>
    <dbReference type="NCBI Taxonomy" id="2293572"/>
    <lineage>
        <taxon>Bacteria</taxon>
        <taxon>Bacillati</taxon>
        <taxon>Actinomycetota</taxon>
        <taxon>Actinomycetes</taxon>
        <taxon>Streptosporangiales</taxon>
        <taxon>Thermomonosporaceae</taxon>
        <taxon>Actinomadura</taxon>
    </lineage>
</organism>
<name>A0A372JMQ7_9ACTN</name>